<dbReference type="FunFam" id="1.10.510.10:FF:000301">
    <property type="entry name" value="Serine/threonine-protein kinase Chk1"/>
    <property type="match status" value="1"/>
</dbReference>
<accession>A0A0A9Z3Z6</accession>
<dbReference type="GO" id="GO:0005634">
    <property type="term" value="C:nucleus"/>
    <property type="evidence" value="ECO:0007669"/>
    <property type="project" value="UniProtKB-SubCell"/>
</dbReference>
<dbReference type="PROSITE" id="PS00108">
    <property type="entry name" value="PROTEIN_KINASE_ST"/>
    <property type="match status" value="1"/>
</dbReference>
<dbReference type="InterPro" id="IPR017441">
    <property type="entry name" value="Protein_kinase_ATP_BS"/>
</dbReference>
<feature type="binding site" evidence="14">
    <location>
        <position position="36"/>
    </location>
    <ligand>
        <name>ATP</name>
        <dbReference type="ChEBI" id="CHEBI:30616"/>
    </ligand>
</feature>
<evidence type="ECO:0000313" key="19">
    <source>
        <dbReference type="EMBL" id="JAG38058.1"/>
    </source>
</evidence>
<evidence type="ECO:0000256" key="5">
    <source>
        <dbReference type="ARBA" id="ARBA00022679"/>
    </source>
</evidence>
<reference evidence="19" key="2">
    <citation type="submission" date="2014-07" db="EMBL/GenBank/DDBJ databases">
        <authorList>
            <person name="Hull J."/>
        </authorList>
    </citation>
    <scope>NUCLEOTIDE SEQUENCE</scope>
</reference>
<dbReference type="EMBL" id="GBRD01007334">
    <property type="protein sequence ID" value="JAG58487.1"/>
    <property type="molecule type" value="Transcribed_RNA"/>
</dbReference>
<dbReference type="GO" id="GO:0005524">
    <property type="term" value="F:ATP binding"/>
    <property type="evidence" value="ECO:0007669"/>
    <property type="project" value="UniProtKB-UniRule"/>
</dbReference>
<comment type="similarity">
    <text evidence="2">Belongs to the protein kinase superfamily. CAMK Ser/Thr protein kinase family. NIM1 subfamily.</text>
</comment>
<keyword evidence="6 14" id="KW-0547">Nucleotide-binding</keyword>
<evidence type="ECO:0000256" key="9">
    <source>
        <dbReference type="ARBA" id="ARBA00022840"/>
    </source>
</evidence>
<evidence type="ECO:0000256" key="10">
    <source>
        <dbReference type="ARBA" id="ARBA00023242"/>
    </source>
</evidence>
<evidence type="ECO:0000256" key="13">
    <source>
        <dbReference type="ARBA" id="ARBA00048679"/>
    </source>
</evidence>
<dbReference type="GO" id="GO:0007095">
    <property type="term" value="P:mitotic G2 DNA damage checkpoint signaling"/>
    <property type="evidence" value="ECO:0007669"/>
    <property type="project" value="TreeGrafter"/>
</dbReference>
<feature type="domain" description="Protein kinase" evidence="17">
    <location>
        <begin position="7"/>
        <end position="263"/>
    </location>
</feature>
<evidence type="ECO:0000256" key="11">
    <source>
        <dbReference type="ARBA" id="ARBA00023306"/>
    </source>
</evidence>
<dbReference type="GO" id="GO:0004674">
    <property type="term" value="F:protein serine/threonine kinase activity"/>
    <property type="evidence" value="ECO:0007669"/>
    <property type="project" value="UniProtKB-KW"/>
</dbReference>
<dbReference type="Gene3D" id="1.10.510.10">
    <property type="entry name" value="Transferase(Phosphotransferase) domain 1"/>
    <property type="match status" value="1"/>
</dbReference>
<comment type="catalytic activity">
    <reaction evidence="12">
        <text>L-threonyl-[protein] + ATP = O-phospho-L-threonyl-[protein] + ADP + H(+)</text>
        <dbReference type="Rhea" id="RHEA:46608"/>
        <dbReference type="Rhea" id="RHEA-COMP:11060"/>
        <dbReference type="Rhea" id="RHEA-COMP:11605"/>
        <dbReference type="ChEBI" id="CHEBI:15378"/>
        <dbReference type="ChEBI" id="CHEBI:30013"/>
        <dbReference type="ChEBI" id="CHEBI:30616"/>
        <dbReference type="ChEBI" id="CHEBI:61977"/>
        <dbReference type="ChEBI" id="CHEBI:456216"/>
        <dbReference type="EC" id="2.7.11.1"/>
    </reaction>
</comment>
<evidence type="ECO:0000256" key="8">
    <source>
        <dbReference type="ARBA" id="ARBA00022777"/>
    </source>
</evidence>
<comment type="subcellular location">
    <subcellularLocation>
        <location evidence="1">Nucleus</location>
    </subcellularLocation>
</comment>
<dbReference type="GO" id="GO:0005737">
    <property type="term" value="C:cytoplasm"/>
    <property type="evidence" value="ECO:0007669"/>
    <property type="project" value="TreeGrafter"/>
</dbReference>
<dbReference type="InterPro" id="IPR011009">
    <property type="entry name" value="Kinase-like_dom_sf"/>
</dbReference>
<evidence type="ECO:0000313" key="20">
    <source>
        <dbReference type="EMBL" id="JAG58485.1"/>
    </source>
</evidence>
<evidence type="ECO:0000256" key="7">
    <source>
        <dbReference type="ARBA" id="ARBA00022763"/>
    </source>
</evidence>
<protein>
    <recommendedName>
        <fullName evidence="3">non-specific serine/threonine protein kinase</fullName>
        <ecNumber evidence="3">2.7.11.1</ecNumber>
    </recommendedName>
</protein>
<reference evidence="20" key="3">
    <citation type="submission" date="2014-09" db="EMBL/GenBank/DDBJ databases">
        <authorList>
            <person name="Magalhaes I.L.F."/>
            <person name="Oliveira U."/>
            <person name="Santos F.R."/>
            <person name="Vidigal T.H.D.A."/>
            <person name="Brescovit A.D."/>
            <person name="Santos A.J."/>
        </authorList>
    </citation>
    <scope>NUCLEOTIDE SEQUENCE</scope>
</reference>
<proteinExistence type="inferred from homology"/>
<dbReference type="SUPFAM" id="SSF56112">
    <property type="entry name" value="Protein kinase-like (PK-like)"/>
    <property type="match status" value="1"/>
</dbReference>
<dbReference type="GO" id="GO:0033314">
    <property type="term" value="P:mitotic DNA replication checkpoint signaling"/>
    <property type="evidence" value="ECO:0007669"/>
    <property type="project" value="UniProtKB-ARBA"/>
</dbReference>
<evidence type="ECO:0000256" key="14">
    <source>
        <dbReference type="PROSITE-ProRule" id="PRU10141"/>
    </source>
</evidence>
<dbReference type="EC" id="2.7.11.1" evidence="3"/>
<dbReference type="Gene3D" id="3.30.310.80">
    <property type="entry name" value="Kinase associated domain 1, KA1"/>
    <property type="match status" value="1"/>
</dbReference>
<evidence type="ECO:0000313" key="18">
    <source>
        <dbReference type="EMBL" id="JAG38057.1"/>
    </source>
</evidence>
<dbReference type="PANTHER" id="PTHR43895">
    <property type="entry name" value="CALCIUM/CALMODULIN-DEPENDENT PROTEIN KINASE KINASE-RELATED"/>
    <property type="match status" value="1"/>
</dbReference>
<dbReference type="FunFam" id="3.30.200.20:FF:000229">
    <property type="entry name" value="Serine/threonine-protein kinase Chk1"/>
    <property type="match status" value="1"/>
</dbReference>
<keyword evidence="4 15" id="KW-0723">Serine/threonine-protein kinase</keyword>
<keyword evidence="11" id="KW-0131">Cell cycle</keyword>
<dbReference type="Gene3D" id="3.30.200.20">
    <property type="entry name" value="Phosphorylase Kinase, domain 1"/>
    <property type="match status" value="1"/>
</dbReference>
<evidence type="ECO:0000259" key="17">
    <source>
        <dbReference type="PROSITE" id="PS50011"/>
    </source>
</evidence>
<dbReference type="Pfam" id="PF00069">
    <property type="entry name" value="Pkinase"/>
    <property type="match status" value="1"/>
</dbReference>
<dbReference type="InterPro" id="IPR008271">
    <property type="entry name" value="Ser/Thr_kinase_AS"/>
</dbReference>
<name>A0A0A9Z3Z6_LYGHE</name>
<evidence type="ECO:0000256" key="16">
    <source>
        <dbReference type="SAM" id="Coils"/>
    </source>
</evidence>
<evidence type="ECO:0000256" key="3">
    <source>
        <dbReference type="ARBA" id="ARBA00012513"/>
    </source>
</evidence>
<organism evidence="19">
    <name type="scientific">Lygus hesperus</name>
    <name type="common">Western plant bug</name>
    <dbReference type="NCBI Taxonomy" id="30085"/>
    <lineage>
        <taxon>Eukaryota</taxon>
        <taxon>Metazoa</taxon>
        <taxon>Ecdysozoa</taxon>
        <taxon>Arthropoda</taxon>
        <taxon>Hexapoda</taxon>
        <taxon>Insecta</taxon>
        <taxon>Pterygota</taxon>
        <taxon>Neoptera</taxon>
        <taxon>Paraneoptera</taxon>
        <taxon>Hemiptera</taxon>
        <taxon>Heteroptera</taxon>
        <taxon>Panheteroptera</taxon>
        <taxon>Cimicomorpha</taxon>
        <taxon>Miridae</taxon>
        <taxon>Mirini</taxon>
        <taxon>Lygus</taxon>
    </lineage>
</organism>
<comment type="catalytic activity">
    <reaction evidence="13">
        <text>L-seryl-[protein] + ATP = O-phospho-L-seryl-[protein] + ADP + H(+)</text>
        <dbReference type="Rhea" id="RHEA:17989"/>
        <dbReference type="Rhea" id="RHEA-COMP:9863"/>
        <dbReference type="Rhea" id="RHEA-COMP:11604"/>
        <dbReference type="ChEBI" id="CHEBI:15378"/>
        <dbReference type="ChEBI" id="CHEBI:29999"/>
        <dbReference type="ChEBI" id="CHEBI:30616"/>
        <dbReference type="ChEBI" id="CHEBI:83421"/>
        <dbReference type="ChEBI" id="CHEBI:456216"/>
        <dbReference type="EC" id="2.7.11.1"/>
    </reaction>
</comment>
<dbReference type="EMBL" id="GBHO01005546">
    <property type="protein sequence ID" value="JAG38058.1"/>
    <property type="molecule type" value="Transcribed_RNA"/>
</dbReference>
<keyword evidence="16" id="KW-0175">Coiled coil</keyword>
<evidence type="ECO:0000256" key="1">
    <source>
        <dbReference type="ARBA" id="ARBA00004123"/>
    </source>
</evidence>
<keyword evidence="7" id="KW-0227">DNA damage</keyword>
<dbReference type="EMBL" id="GBHO01005547">
    <property type="protein sequence ID" value="JAG38057.1"/>
    <property type="molecule type" value="Transcribed_RNA"/>
</dbReference>
<dbReference type="SMART" id="SM00220">
    <property type="entry name" value="S_TKc"/>
    <property type="match status" value="1"/>
</dbReference>
<reference evidence="19" key="1">
    <citation type="journal article" date="2014" name="PLoS ONE">
        <title>Transcriptome-Based Identification of ABC Transporters in the Western Tarnished Plant Bug Lygus hesperus.</title>
        <authorList>
            <person name="Hull J.J."/>
            <person name="Chaney K."/>
            <person name="Geib S.M."/>
            <person name="Fabrick J.A."/>
            <person name="Brent C.S."/>
            <person name="Walsh D."/>
            <person name="Lavine L.C."/>
        </authorList>
    </citation>
    <scope>NUCLEOTIDE SEQUENCE</scope>
</reference>
<dbReference type="PROSITE" id="PS50011">
    <property type="entry name" value="PROTEIN_KINASE_DOM"/>
    <property type="match status" value="1"/>
</dbReference>
<dbReference type="InterPro" id="IPR000719">
    <property type="entry name" value="Prot_kinase_dom"/>
</dbReference>
<keyword evidence="10" id="KW-0539">Nucleus</keyword>
<keyword evidence="5" id="KW-0808">Transferase</keyword>
<dbReference type="PANTHER" id="PTHR43895:SF32">
    <property type="entry name" value="SERINE_THREONINE-PROTEIN KINASE CHK1"/>
    <property type="match status" value="1"/>
</dbReference>
<gene>
    <name evidence="19" type="primary">grp_0</name>
    <name evidence="18" type="synonym">grp_1</name>
    <name evidence="18" type="ORF">CM83_33678</name>
    <name evidence="19" type="ORF">CM83_33681</name>
</gene>
<evidence type="ECO:0000256" key="6">
    <source>
        <dbReference type="ARBA" id="ARBA00022741"/>
    </source>
</evidence>
<feature type="coiled-coil region" evidence="16">
    <location>
        <begin position="268"/>
        <end position="295"/>
    </location>
</feature>
<evidence type="ECO:0000256" key="12">
    <source>
        <dbReference type="ARBA" id="ARBA00047899"/>
    </source>
</evidence>
<dbReference type="GO" id="GO:0035861">
    <property type="term" value="C:site of double-strand break"/>
    <property type="evidence" value="ECO:0007669"/>
    <property type="project" value="TreeGrafter"/>
</dbReference>
<keyword evidence="9 14" id="KW-0067">ATP-binding</keyword>
<evidence type="ECO:0000256" key="15">
    <source>
        <dbReference type="RuleBase" id="RU000304"/>
    </source>
</evidence>
<sequence length="450" mass="51215">MDFVKDWVITQTLGEGAYGEVKLVMNKHTNEYVAMKMINIQEHPDASKEVKKEVGIHKCLRHPHVIQFYGSRSHGKHEYIFLEYAAHGELFDKIEPDVGMSQSEARKYMSQLLSGIDYLHSRGIAHRDIKPENLLLDLNDNLKISDFGLATMFRAGGKERALQNRCGTLPYVAPEVLLRPYAAQPADIWSCGIVLVAMLSGELPWDQASDDCADFKHWKCGSYTQLAPWTKLDNLTLSLLRKVLAPLPSARYTSAEIQNTRWFKQEFKKGDQKKIEQLAKAMKRAERAMEEDEDETDAKETCSSQVAAAPASSHICDEAMRAFLSQPTSLDDMLVSSQLLNTQSSSAQNVMQKVVRRMTRFNVNLTITEAVDELEATLSHLNLEWKTNFPNVFTITTTDRRKNVLVFKANVMEVDEGTFLDFRLSKGCGLEFKRLFVTIRMMFKEMIIKN</sequence>
<evidence type="ECO:0000256" key="4">
    <source>
        <dbReference type="ARBA" id="ARBA00022527"/>
    </source>
</evidence>
<dbReference type="PROSITE" id="PS00107">
    <property type="entry name" value="PROTEIN_KINASE_ATP"/>
    <property type="match status" value="1"/>
</dbReference>
<dbReference type="EMBL" id="GBRD01007336">
    <property type="protein sequence ID" value="JAG58485.1"/>
    <property type="molecule type" value="Transcribed_RNA"/>
</dbReference>
<keyword evidence="8 19" id="KW-0418">Kinase</keyword>
<evidence type="ECO:0000256" key="2">
    <source>
        <dbReference type="ARBA" id="ARBA00010791"/>
    </source>
</evidence>
<dbReference type="AlphaFoldDB" id="A0A0A9Z3Z6"/>